<evidence type="ECO:0000256" key="1">
    <source>
        <dbReference type="SAM" id="Phobius"/>
    </source>
</evidence>
<feature type="transmembrane region" description="Helical" evidence="1">
    <location>
        <begin position="144"/>
        <end position="171"/>
    </location>
</feature>
<sequence>MFSPFILLSVLALFACQAACQDSAPPRFNITVNKQTLFATDILAIPDSDVVQACTANCTAASTALAGCQDNVTCLCSADTVNPLVSCENCMLHFLIAKNKPMPDFRAGSNPVVGAYATECGAAGFTLTPAQSALVLPPTWDGPFVAILPTAGVAVTVTAGAILGFSALYILSNLE</sequence>
<gene>
    <name evidence="3" type="ORF">GALMADRAFT_251050</name>
</gene>
<evidence type="ECO:0000256" key="2">
    <source>
        <dbReference type="SAM" id="SignalP"/>
    </source>
</evidence>
<dbReference type="EMBL" id="KL142384">
    <property type="protein sequence ID" value="KDR74161.1"/>
    <property type="molecule type" value="Genomic_DNA"/>
</dbReference>
<keyword evidence="4" id="KW-1185">Reference proteome</keyword>
<evidence type="ECO:0000313" key="3">
    <source>
        <dbReference type="EMBL" id="KDR74161.1"/>
    </source>
</evidence>
<proteinExistence type="predicted"/>
<organism evidence="3 4">
    <name type="scientific">Galerina marginata (strain CBS 339.88)</name>
    <dbReference type="NCBI Taxonomy" id="685588"/>
    <lineage>
        <taxon>Eukaryota</taxon>
        <taxon>Fungi</taxon>
        <taxon>Dikarya</taxon>
        <taxon>Basidiomycota</taxon>
        <taxon>Agaricomycotina</taxon>
        <taxon>Agaricomycetes</taxon>
        <taxon>Agaricomycetidae</taxon>
        <taxon>Agaricales</taxon>
        <taxon>Agaricineae</taxon>
        <taxon>Strophariaceae</taxon>
        <taxon>Galerina</taxon>
    </lineage>
</organism>
<evidence type="ECO:0008006" key="5">
    <source>
        <dbReference type="Google" id="ProtNLM"/>
    </source>
</evidence>
<dbReference type="AlphaFoldDB" id="A0A067STD3"/>
<protein>
    <recommendedName>
        <fullName evidence="5">Extracellular membrane protein CFEM domain-containing protein</fullName>
    </recommendedName>
</protein>
<keyword evidence="2" id="KW-0732">Signal</keyword>
<name>A0A067STD3_GALM3</name>
<dbReference type="HOGENOM" id="CLU_132808_0_0_1"/>
<feature type="signal peptide" evidence="2">
    <location>
        <begin position="1"/>
        <end position="20"/>
    </location>
</feature>
<keyword evidence="1" id="KW-0812">Transmembrane</keyword>
<keyword evidence="1" id="KW-1133">Transmembrane helix</keyword>
<accession>A0A067STD3</accession>
<feature type="chain" id="PRO_5001649106" description="Extracellular membrane protein CFEM domain-containing protein" evidence="2">
    <location>
        <begin position="21"/>
        <end position="175"/>
    </location>
</feature>
<dbReference type="OrthoDB" id="2953532at2759"/>
<keyword evidence="1" id="KW-0472">Membrane</keyword>
<evidence type="ECO:0000313" key="4">
    <source>
        <dbReference type="Proteomes" id="UP000027222"/>
    </source>
</evidence>
<reference evidence="4" key="1">
    <citation type="journal article" date="2014" name="Proc. Natl. Acad. Sci. U.S.A.">
        <title>Extensive sampling of basidiomycete genomes demonstrates inadequacy of the white-rot/brown-rot paradigm for wood decay fungi.</title>
        <authorList>
            <person name="Riley R."/>
            <person name="Salamov A.A."/>
            <person name="Brown D.W."/>
            <person name="Nagy L.G."/>
            <person name="Floudas D."/>
            <person name="Held B.W."/>
            <person name="Levasseur A."/>
            <person name="Lombard V."/>
            <person name="Morin E."/>
            <person name="Otillar R."/>
            <person name="Lindquist E.A."/>
            <person name="Sun H."/>
            <person name="LaButti K.M."/>
            <person name="Schmutz J."/>
            <person name="Jabbour D."/>
            <person name="Luo H."/>
            <person name="Baker S.E."/>
            <person name="Pisabarro A.G."/>
            <person name="Walton J.D."/>
            <person name="Blanchette R.A."/>
            <person name="Henrissat B."/>
            <person name="Martin F."/>
            <person name="Cullen D."/>
            <person name="Hibbett D.S."/>
            <person name="Grigoriev I.V."/>
        </authorList>
    </citation>
    <scope>NUCLEOTIDE SEQUENCE [LARGE SCALE GENOMIC DNA]</scope>
    <source>
        <strain evidence="4">CBS 339.88</strain>
    </source>
</reference>
<dbReference type="Proteomes" id="UP000027222">
    <property type="component" value="Unassembled WGS sequence"/>
</dbReference>